<proteinExistence type="predicted"/>
<sequence>MASFGSRPPPSRYSSLPSFSATPSVVAPPPAFPPPPPLHQPPLLPLPFSKSATLPSPSPTKRIAAAAVTTTRTRDKRNKSKPDGNPRKEARSSGTTSGRSDRPKGESVSVVPQKSAQKSASPPPPAERKEKVKEGGEEEERFAMESVYSLSPPPSSLPLPTFFLIKRPKAASAASCVAEAMGCGDACGGGRVNAGATDDLRRLLRL</sequence>
<reference evidence="2" key="2">
    <citation type="submission" date="2019-07" db="EMBL/GenBank/DDBJ databases">
        <authorList>
            <person name="Yang Y."/>
            <person name="Bocs S."/>
            <person name="Baudouin L."/>
        </authorList>
    </citation>
    <scope>NUCLEOTIDE SEQUENCE</scope>
    <source>
        <tissue evidence="2">Spear leaf of Hainan Tall coconut</tissue>
    </source>
</reference>
<gene>
    <name evidence="2" type="ORF">COCNU_10G001680</name>
</gene>
<comment type="caution">
    <text evidence="2">The sequence shown here is derived from an EMBL/GenBank/DDBJ whole genome shotgun (WGS) entry which is preliminary data.</text>
</comment>
<evidence type="ECO:0000313" key="2">
    <source>
        <dbReference type="EMBL" id="KAG1361949.1"/>
    </source>
</evidence>
<organism evidence="2 3">
    <name type="scientific">Cocos nucifera</name>
    <name type="common">Coconut palm</name>
    <dbReference type="NCBI Taxonomy" id="13894"/>
    <lineage>
        <taxon>Eukaryota</taxon>
        <taxon>Viridiplantae</taxon>
        <taxon>Streptophyta</taxon>
        <taxon>Embryophyta</taxon>
        <taxon>Tracheophyta</taxon>
        <taxon>Spermatophyta</taxon>
        <taxon>Magnoliopsida</taxon>
        <taxon>Liliopsida</taxon>
        <taxon>Arecaceae</taxon>
        <taxon>Arecoideae</taxon>
        <taxon>Cocoseae</taxon>
        <taxon>Attaleinae</taxon>
        <taxon>Cocos</taxon>
    </lineage>
</organism>
<feature type="region of interest" description="Disordered" evidence="1">
    <location>
        <begin position="1"/>
        <end position="153"/>
    </location>
</feature>
<dbReference type="AlphaFoldDB" id="A0A8K0ILL6"/>
<evidence type="ECO:0000256" key="1">
    <source>
        <dbReference type="SAM" id="MobiDB-lite"/>
    </source>
</evidence>
<accession>A0A8K0ILL6</accession>
<dbReference type="Proteomes" id="UP000797356">
    <property type="component" value="Chromosome 10"/>
</dbReference>
<evidence type="ECO:0000313" key="3">
    <source>
        <dbReference type="Proteomes" id="UP000797356"/>
    </source>
</evidence>
<feature type="compositionally biased region" description="Low complexity" evidence="1">
    <location>
        <begin position="60"/>
        <end position="71"/>
    </location>
</feature>
<feature type="compositionally biased region" description="Basic and acidic residues" evidence="1">
    <location>
        <begin position="80"/>
        <end position="91"/>
    </location>
</feature>
<dbReference type="PANTHER" id="PTHR33670:SF14">
    <property type="entry name" value="T20H2.15 PROTEIN"/>
    <property type="match status" value="1"/>
</dbReference>
<reference evidence="2" key="1">
    <citation type="journal article" date="2017" name="Gigascience">
        <title>The genome draft of coconut (Cocos nucifera).</title>
        <authorList>
            <person name="Xiao Y."/>
            <person name="Xu P."/>
            <person name="Fan H."/>
            <person name="Baudouin L."/>
            <person name="Xia W."/>
            <person name="Bocs S."/>
            <person name="Xu J."/>
            <person name="Li Q."/>
            <person name="Guo A."/>
            <person name="Zhou L."/>
            <person name="Li J."/>
            <person name="Wu Y."/>
            <person name="Ma Z."/>
            <person name="Armero A."/>
            <person name="Issali A.E."/>
            <person name="Liu N."/>
            <person name="Peng M."/>
            <person name="Yang Y."/>
        </authorList>
    </citation>
    <scope>NUCLEOTIDE SEQUENCE</scope>
    <source>
        <tissue evidence="2">Spear leaf of Hainan Tall coconut</tissue>
    </source>
</reference>
<keyword evidence="3" id="KW-1185">Reference proteome</keyword>
<name>A0A8K0ILL6_COCNU</name>
<protein>
    <submittedName>
        <fullName evidence="2">Putative wiskott-Aldrich syndrome protein</fullName>
    </submittedName>
</protein>
<feature type="compositionally biased region" description="Low complexity" evidence="1">
    <location>
        <begin position="1"/>
        <end position="25"/>
    </location>
</feature>
<feature type="compositionally biased region" description="Basic and acidic residues" evidence="1">
    <location>
        <begin position="126"/>
        <end position="135"/>
    </location>
</feature>
<dbReference type="PANTHER" id="PTHR33670">
    <property type="entry name" value="SPLICING FACTOR, PROLINE- AND GLUTAMINE-RICH-LIKE"/>
    <property type="match status" value="1"/>
</dbReference>
<dbReference type="EMBL" id="CM017881">
    <property type="protein sequence ID" value="KAG1361949.1"/>
    <property type="molecule type" value="Genomic_DNA"/>
</dbReference>
<feature type="compositionally biased region" description="Pro residues" evidence="1">
    <location>
        <begin position="26"/>
        <end position="45"/>
    </location>
</feature>